<dbReference type="PANTHER" id="PTHR12375">
    <property type="entry name" value="RNA-BINDING PROTEIN LUC7-RELATED"/>
    <property type="match status" value="1"/>
</dbReference>
<dbReference type="KEGG" id="tet:TTHERM_00557840"/>
<dbReference type="Proteomes" id="UP000009168">
    <property type="component" value="Unassembled WGS sequence"/>
</dbReference>
<comment type="similarity">
    <text evidence="1">Belongs to the Luc7 family.</text>
</comment>
<dbReference type="RefSeq" id="XP_001022348.3">
    <property type="nucleotide sequence ID" value="XM_001022348.3"/>
</dbReference>
<proteinExistence type="inferred from homology"/>
<dbReference type="STRING" id="312017.I7MGW4"/>
<name>I7MGW4_TETTS</name>
<dbReference type="AlphaFoldDB" id="I7MGW4"/>
<feature type="compositionally biased region" description="Basic residues" evidence="2">
    <location>
        <begin position="292"/>
        <end position="312"/>
    </location>
</feature>
<protein>
    <submittedName>
        <fullName evidence="3">Luc7 amine-terminal protein</fullName>
    </submittedName>
</protein>
<evidence type="ECO:0000313" key="4">
    <source>
        <dbReference type="Proteomes" id="UP000009168"/>
    </source>
</evidence>
<evidence type="ECO:0000256" key="1">
    <source>
        <dbReference type="ARBA" id="ARBA00005655"/>
    </source>
</evidence>
<dbReference type="GeneID" id="7831553"/>
<evidence type="ECO:0000313" key="3">
    <source>
        <dbReference type="EMBL" id="EAS02103.3"/>
    </source>
</evidence>
<evidence type="ECO:0000256" key="2">
    <source>
        <dbReference type="SAM" id="MobiDB-lite"/>
    </source>
</evidence>
<organism evidence="3 4">
    <name type="scientific">Tetrahymena thermophila (strain SB210)</name>
    <dbReference type="NCBI Taxonomy" id="312017"/>
    <lineage>
        <taxon>Eukaryota</taxon>
        <taxon>Sar</taxon>
        <taxon>Alveolata</taxon>
        <taxon>Ciliophora</taxon>
        <taxon>Intramacronucleata</taxon>
        <taxon>Oligohymenophorea</taxon>
        <taxon>Hymenostomatida</taxon>
        <taxon>Tetrahymenina</taxon>
        <taxon>Tetrahymenidae</taxon>
        <taxon>Tetrahymena</taxon>
    </lineage>
</organism>
<dbReference type="InParanoid" id="I7MGW4"/>
<gene>
    <name evidence="3" type="ORF">TTHERM_00557840</name>
</gene>
<feature type="region of interest" description="Disordered" evidence="2">
    <location>
        <begin position="244"/>
        <end position="312"/>
    </location>
</feature>
<dbReference type="eggNOG" id="KOG0796">
    <property type="taxonomic scope" value="Eukaryota"/>
</dbReference>
<dbReference type="EMBL" id="GG662547">
    <property type="protein sequence ID" value="EAS02103.3"/>
    <property type="molecule type" value="Genomic_DNA"/>
</dbReference>
<sequence>MDQQKLLLDQFFGVDRNLSKNERNKKKEHYSDKEVCIFYLVSQDICYKDIFPNTPYDDGPCKSRHDEFFKRQFQDDSEEKRAEFEYTITKQVIDYIQKKIDDIDHKVQKNKQFSEKKNTSDIERPKEIQDKIDSYEALIKQKIELSKELGDQGEIEQAEKLSDEAEQYRIQRDLLINSHDNNPSNSGLAQKEVCDICGAWKITNDKDKRAQTHLEGKIHQGFQLLRDELIRLKNKKESLKQLLKRLDKEKEKKKRSSKSKSKDRKREKDRDRERDRSSGKSRRDRSRDRSGSSRKNKKRSSSRGKDKKGGRR</sequence>
<dbReference type="Pfam" id="PF03194">
    <property type="entry name" value="LUC7"/>
    <property type="match status" value="1"/>
</dbReference>
<feature type="compositionally biased region" description="Basic residues" evidence="2">
    <location>
        <begin position="251"/>
        <end position="263"/>
    </location>
</feature>
<dbReference type="OrthoDB" id="312747at2759"/>
<feature type="compositionally biased region" description="Basic and acidic residues" evidence="2">
    <location>
        <begin position="264"/>
        <end position="278"/>
    </location>
</feature>
<dbReference type="FunCoup" id="I7MGW4">
    <property type="interactions" value="550"/>
</dbReference>
<dbReference type="InterPro" id="IPR004882">
    <property type="entry name" value="Luc7-rel"/>
</dbReference>
<accession>I7MGW4</accession>
<dbReference type="GO" id="GO:0003729">
    <property type="term" value="F:mRNA binding"/>
    <property type="evidence" value="ECO:0007669"/>
    <property type="project" value="InterPro"/>
</dbReference>
<keyword evidence="4" id="KW-1185">Reference proteome</keyword>
<dbReference type="GO" id="GO:0005685">
    <property type="term" value="C:U1 snRNP"/>
    <property type="evidence" value="ECO:0007669"/>
    <property type="project" value="InterPro"/>
</dbReference>
<dbReference type="GO" id="GO:0006376">
    <property type="term" value="P:mRNA splice site recognition"/>
    <property type="evidence" value="ECO:0007669"/>
    <property type="project" value="InterPro"/>
</dbReference>
<reference evidence="4" key="1">
    <citation type="journal article" date="2006" name="PLoS Biol.">
        <title>Macronuclear genome sequence of the ciliate Tetrahymena thermophila, a model eukaryote.</title>
        <authorList>
            <person name="Eisen J.A."/>
            <person name="Coyne R.S."/>
            <person name="Wu M."/>
            <person name="Wu D."/>
            <person name="Thiagarajan M."/>
            <person name="Wortman J.R."/>
            <person name="Badger J.H."/>
            <person name="Ren Q."/>
            <person name="Amedeo P."/>
            <person name="Jones K.M."/>
            <person name="Tallon L.J."/>
            <person name="Delcher A.L."/>
            <person name="Salzberg S.L."/>
            <person name="Silva J.C."/>
            <person name="Haas B.J."/>
            <person name="Majoros W.H."/>
            <person name="Farzad M."/>
            <person name="Carlton J.M."/>
            <person name="Smith R.K. Jr."/>
            <person name="Garg J."/>
            <person name="Pearlman R.E."/>
            <person name="Karrer K.M."/>
            <person name="Sun L."/>
            <person name="Manning G."/>
            <person name="Elde N.C."/>
            <person name="Turkewitz A.P."/>
            <person name="Asai D.J."/>
            <person name="Wilkes D.E."/>
            <person name="Wang Y."/>
            <person name="Cai H."/>
            <person name="Collins K."/>
            <person name="Stewart B.A."/>
            <person name="Lee S.R."/>
            <person name="Wilamowska K."/>
            <person name="Weinberg Z."/>
            <person name="Ruzzo W.L."/>
            <person name="Wloga D."/>
            <person name="Gaertig J."/>
            <person name="Frankel J."/>
            <person name="Tsao C.-C."/>
            <person name="Gorovsky M.A."/>
            <person name="Keeling P.J."/>
            <person name="Waller R.F."/>
            <person name="Patron N.J."/>
            <person name="Cherry J.M."/>
            <person name="Stover N.A."/>
            <person name="Krieger C.J."/>
            <person name="del Toro C."/>
            <person name="Ryder H.F."/>
            <person name="Williamson S.C."/>
            <person name="Barbeau R.A."/>
            <person name="Hamilton E.P."/>
            <person name="Orias E."/>
        </authorList>
    </citation>
    <scope>NUCLEOTIDE SEQUENCE [LARGE SCALE GENOMIC DNA]</scope>
    <source>
        <strain evidence="4">SB210</strain>
    </source>
</reference>